<dbReference type="PANTHER" id="PTHR21310">
    <property type="entry name" value="AMINOGLYCOSIDE PHOSPHOTRANSFERASE-RELATED-RELATED"/>
    <property type="match status" value="1"/>
</dbReference>
<dbReference type="InterPro" id="IPR002575">
    <property type="entry name" value="Aminoglycoside_PTrfase"/>
</dbReference>
<dbReference type="EMBL" id="JAKJLQ010000011">
    <property type="protein sequence ID" value="MDF6102385.1"/>
    <property type="molecule type" value="Genomic_DNA"/>
</dbReference>
<reference evidence="2" key="2">
    <citation type="submission" date="2022-01" db="EMBL/GenBank/DDBJ databases">
        <authorList>
            <person name="Sanchez-Suarez J."/>
            <person name="Villamil L."/>
            <person name="Diaz L.E."/>
        </authorList>
    </citation>
    <scope>NUCLEOTIDE SEQUENCE</scope>
    <source>
        <strain evidence="2">EUFUS-Z928</strain>
    </source>
</reference>
<name>A0ABT6BXE0_9ACTN</name>
<accession>A0ABT6BXE0</accession>
<dbReference type="InterPro" id="IPR041726">
    <property type="entry name" value="ACAD10_11_N"/>
</dbReference>
<dbReference type="InterPro" id="IPR051678">
    <property type="entry name" value="AGP_Transferase"/>
</dbReference>
<evidence type="ECO:0000313" key="3">
    <source>
        <dbReference type="Proteomes" id="UP001152308"/>
    </source>
</evidence>
<dbReference type="Gene3D" id="3.90.1200.10">
    <property type="match status" value="1"/>
</dbReference>
<dbReference type="RefSeq" id="WP_065632530.1">
    <property type="nucleotide sequence ID" value="NZ_CP095552.1"/>
</dbReference>
<dbReference type="Proteomes" id="UP001152308">
    <property type="component" value="Unassembled WGS sequence"/>
</dbReference>
<dbReference type="CDD" id="cd05154">
    <property type="entry name" value="ACAD10_11_N-like"/>
    <property type="match status" value="1"/>
</dbReference>
<evidence type="ECO:0000313" key="2">
    <source>
        <dbReference type="EMBL" id="MDF6102385.1"/>
    </source>
</evidence>
<evidence type="ECO:0000259" key="1">
    <source>
        <dbReference type="Pfam" id="PF01636"/>
    </source>
</evidence>
<gene>
    <name evidence="2" type="ORF">L2299_15115</name>
</gene>
<organism evidence="2 3">
    <name type="scientific">Gordonia hongkongensis</name>
    <dbReference type="NCBI Taxonomy" id="1701090"/>
    <lineage>
        <taxon>Bacteria</taxon>
        <taxon>Bacillati</taxon>
        <taxon>Actinomycetota</taxon>
        <taxon>Actinomycetes</taxon>
        <taxon>Mycobacteriales</taxon>
        <taxon>Gordoniaceae</taxon>
        <taxon>Gordonia</taxon>
    </lineage>
</organism>
<proteinExistence type="predicted"/>
<dbReference type="Pfam" id="PF01636">
    <property type="entry name" value="APH"/>
    <property type="match status" value="1"/>
</dbReference>
<protein>
    <submittedName>
        <fullName evidence="2">Phosphotransferase family protein</fullName>
    </submittedName>
</protein>
<keyword evidence="3" id="KW-1185">Reference proteome</keyword>
<dbReference type="SUPFAM" id="SSF56112">
    <property type="entry name" value="Protein kinase-like (PK-like)"/>
    <property type="match status" value="1"/>
</dbReference>
<dbReference type="PANTHER" id="PTHR21310:SF40">
    <property type="entry name" value="AMINOGLYCOSIDE PHOSPHOTRANSFERASE DOMAIN-CONTAINING PROTEIN-RELATED"/>
    <property type="match status" value="1"/>
</dbReference>
<comment type="caution">
    <text evidence="2">The sequence shown here is derived from an EMBL/GenBank/DDBJ whole genome shotgun (WGS) entry which is preliminary data.</text>
</comment>
<dbReference type="Gene3D" id="3.30.200.20">
    <property type="entry name" value="Phosphorylase Kinase, domain 1"/>
    <property type="match status" value="1"/>
</dbReference>
<sequence>MVYTPTRGDLGGDAREVLDSWLPPRIAPDGTDFEISDLSAPDAGYSGKTVFLTATWTDPAGNRRRADLVLRMQASDHQLFTTPDAPRQAEIMKRLGRTARVAVPEIVCIERDSSILGAPFYLMRRVRGRTPSDVPSWHKRGWTTELSTPERELLYDNAIESLVAVHQVDDPDVLDFLREASATGSTGLARYLDNLRRWYEWARPDLAVGAETLARAFDAIMTGAPTTDREGVVWGDARVGNMCFADDMSVAALFDWETATTGPPEIDLGWWLMFEEFLCEALGFIRPAGILDSEATLRRYVELGGRVDGDIGYYKLLAAFVLSLINNRLAILLARDGLDMEIARRYPTTVVGLVDRYLTELSTGEPDDQQRTA</sequence>
<reference evidence="2" key="1">
    <citation type="journal article" date="2022" name="Data Brief">
        <title>Draft genome sequence data of Gordonia hongkongensis strain EUFUS-Z928 isolated from the octocoral Eunicea fusca.</title>
        <authorList>
            <person name="Sanchez-Suarez J."/>
            <person name="Diaz L."/>
            <person name="Melo-Bolivar J."/>
            <person name="Villamil L."/>
        </authorList>
    </citation>
    <scope>NUCLEOTIDE SEQUENCE</scope>
    <source>
        <strain evidence="2">EUFUS-Z928</strain>
    </source>
</reference>
<dbReference type="InterPro" id="IPR011009">
    <property type="entry name" value="Kinase-like_dom_sf"/>
</dbReference>
<feature type="domain" description="Aminoglycoside phosphotransferase" evidence="1">
    <location>
        <begin position="42"/>
        <end position="274"/>
    </location>
</feature>